<proteinExistence type="predicted"/>
<comment type="caution">
    <text evidence="1">The sequence shown here is derived from an EMBL/GenBank/DDBJ whole genome shotgun (WGS) entry which is preliminary data.</text>
</comment>
<dbReference type="EMBL" id="REGN01000792">
    <property type="protein sequence ID" value="RNA39071.1"/>
    <property type="molecule type" value="Genomic_DNA"/>
</dbReference>
<reference evidence="1 2" key="1">
    <citation type="journal article" date="2018" name="Sci. Rep.">
        <title>Genomic signatures of local adaptation to the degree of environmental predictability in rotifers.</title>
        <authorList>
            <person name="Franch-Gras L."/>
            <person name="Hahn C."/>
            <person name="Garcia-Roger E.M."/>
            <person name="Carmona M.J."/>
            <person name="Serra M."/>
            <person name="Gomez A."/>
        </authorList>
    </citation>
    <scope>NUCLEOTIDE SEQUENCE [LARGE SCALE GENOMIC DNA]</scope>
    <source>
        <strain evidence="1">HYR1</strain>
    </source>
</reference>
<organism evidence="1 2">
    <name type="scientific">Brachionus plicatilis</name>
    <name type="common">Marine rotifer</name>
    <name type="synonym">Brachionus muelleri</name>
    <dbReference type="NCBI Taxonomy" id="10195"/>
    <lineage>
        <taxon>Eukaryota</taxon>
        <taxon>Metazoa</taxon>
        <taxon>Spiralia</taxon>
        <taxon>Gnathifera</taxon>
        <taxon>Rotifera</taxon>
        <taxon>Eurotatoria</taxon>
        <taxon>Monogononta</taxon>
        <taxon>Pseudotrocha</taxon>
        <taxon>Ploima</taxon>
        <taxon>Brachionidae</taxon>
        <taxon>Brachionus</taxon>
    </lineage>
</organism>
<dbReference type="AlphaFoldDB" id="A0A3M7ST83"/>
<evidence type="ECO:0000313" key="2">
    <source>
        <dbReference type="Proteomes" id="UP000276133"/>
    </source>
</evidence>
<name>A0A3M7ST83_BRAPC</name>
<dbReference type="Proteomes" id="UP000276133">
    <property type="component" value="Unassembled WGS sequence"/>
</dbReference>
<evidence type="ECO:0000313" key="1">
    <source>
        <dbReference type="EMBL" id="RNA39071.1"/>
    </source>
</evidence>
<sequence length="63" mass="7640">MKFDQKFYFATSYSVVESQFNRKKETCGTRLDIFFSSFSKILNRWKHEPYQTNLEVLHLIDII</sequence>
<protein>
    <submittedName>
        <fullName evidence="1">Uncharacterized protein</fullName>
    </submittedName>
</protein>
<accession>A0A3M7ST83</accession>
<keyword evidence="2" id="KW-1185">Reference proteome</keyword>
<gene>
    <name evidence="1" type="ORF">BpHYR1_012768</name>
</gene>